<feature type="repeat" description="ANK" evidence="3">
    <location>
        <begin position="722"/>
        <end position="754"/>
    </location>
</feature>
<keyword evidence="7" id="KW-1185">Reference proteome</keyword>
<accession>A0A9P0EPL0</accession>
<evidence type="ECO:0000313" key="7">
    <source>
        <dbReference type="Proteomes" id="UP000775872"/>
    </source>
</evidence>
<keyword evidence="1" id="KW-0677">Repeat</keyword>
<feature type="repeat" description="ANK" evidence="3">
    <location>
        <begin position="1004"/>
        <end position="1036"/>
    </location>
</feature>
<evidence type="ECO:0000259" key="5">
    <source>
        <dbReference type="Pfam" id="PF06985"/>
    </source>
</evidence>
<evidence type="ECO:0000313" key="6">
    <source>
        <dbReference type="EMBL" id="CAH0055075.1"/>
    </source>
</evidence>
<dbReference type="InterPro" id="IPR010730">
    <property type="entry name" value="HET"/>
</dbReference>
<reference evidence="7" key="1">
    <citation type="submission" date="2019-06" db="EMBL/GenBank/DDBJ databases">
        <authorList>
            <person name="Broberg M."/>
        </authorList>
    </citation>
    <scope>NUCLEOTIDE SEQUENCE [LARGE SCALE GENOMIC DNA]</scope>
</reference>
<feature type="repeat" description="ANK" evidence="3">
    <location>
        <begin position="1202"/>
        <end position="1234"/>
    </location>
</feature>
<sequence length="1408" mass="156596">MRLINVETLQLETFIVDIPPFAILSHTWGPDGEEISFQDIQDIQNESLEKQCKGMEKLRGCCNQAKEDNLKYAWIDTCCINKESDKELTEAINSMFQWYQQASLCYAFLSDVPSNDDYWDEGSTFFSSSWFQRGWTLQELLAPTELEFYDQNWVLIGTKMDMSAPIEKITGISHRYLLGWEDFRQASVAQRMSWASKRKTSKRKTSRREDGAYCLLGIFDVTMPMIYGERDKAIIRLQEEILKTTGDHSILAWGLATEDKESERPKSIGILATTLSDFANCGGIVPIEHQSSGFHQFDISSGRLRVRLPLHNTPDGKTYALLDCSLEQDVDRSMVGTPVQRSSSAAPKEYVRLQECHSVLLPRVSFTSSTRYVYIQTDRQATVNDATQRRLWLHVDGHRQLQLNLEEAYPPLLWEKGRALILEESTEAKQDIRRHYCIRFRTRECRQQDVIVIIDFQIKETELQRPCYFHVMILSREITLKELSQGFCKLRKCVLGKHTASVGSLNLQLSVDEENVAKEPVFVLRLAQGLFSSVRTVNANLELGFLSPQPGLISLLQKGDRASQKERELEELRSKRDQRLHGMKERLKVVEAELAKLAEEKRLLSVNVEESTNEISSLIQRLSTAKQCREECLEQESEIRRHLDEIEIQNGPGSWLEAIIMMQLKAGGLGYHPGTTSDSGSHTVEKRMNYCTPLLWAAMSGHEVITKLLVENGAEIDSTDSDGNTPLWWATSRSHDGVIRLLLDKGANSRARKKNAQAVYSNATMREEESNVGRLATFDANSTTVKSALGELREIAKAGGDRNQVATMVPGTRVPRSQELAQSLIRIIENENNHGRMHGEIDQALFFAASTGSKYTIQLLLDKGAGLEKRNGMGNTPLISAVEAGHEHTVRLLLENGADVEGRGYRLTTPLSVAVRAGHRSIVELLIERGAHLDAGGSSGALLEEAVRSGDTAILRILLEKGTTYKNEDSVIDPLLRFAACAGRMSMMELLFEKGAKYETTDPNGNKPLGLAAERGHEAIVRLLLEKGADTESKGPDSNTPMGIATLRGCVTVVKALLENGANPEAKNSQGITPLMSAASNGHIETTKLLLKSGVKLETRGSDGRTALLHAACHGSLGVAKMLLDMGADLEARDLWKNTPLGVAVYSGHYDLATLFINRRANLEAKNIKYNTPLLLAAMYRQQSIATLLVQRGADIESKNIDGNTPLLISVFNSDLKIVDSLLEKGANLEARDKEYNTPLLLAVSEKHLKTGRLLIDKCSKSDNLQRMKKQTPAPDTQMARLLLDKGANLEAKDKNGRTPLLSAVSGARVDLINLLLAKGANIEAKNRCGDTSLFLAVCKRDKIITKLLLQGDADPKAQNNGGNTPLNYAREDGDVVIVELLSQKIATERSVVGIFEKMFQRKAFKSK</sequence>
<comment type="caution">
    <text evidence="6">The sequence shown here is derived from an EMBL/GenBank/DDBJ whole genome shotgun (WGS) entry which is preliminary data.</text>
</comment>
<feature type="coiled-coil region" evidence="4">
    <location>
        <begin position="555"/>
        <end position="645"/>
    </location>
</feature>
<evidence type="ECO:0000256" key="4">
    <source>
        <dbReference type="SAM" id="Coils"/>
    </source>
</evidence>
<dbReference type="Pfam" id="PF06985">
    <property type="entry name" value="HET"/>
    <property type="match status" value="1"/>
</dbReference>
<name>A0A9P0EPL0_9HYPO</name>
<dbReference type="Pfam" id="PF00023">
    <property type="entry name" value="Ank"/>
    <property type="match status" value="2"/>
</dbReference>
<dbReference type="SUPFAM" id="SSF48403">
    <property type="entry name" value="Ankyrin repeat"/>
    <property type="match status" value="2"/>
</dbReference>
<evidence type="ECO:0000256" key="1">
    <source>
        <dbReference type="ARBA" id="ARBA00022737"/>
    </source>
</evidence>
<dbReference type="PANTHER" id="PTHR24123">
    <property type="entry name" value="ANKYRIN REPEAT-CONTAINING"/>
    <property type="match status" value="1"/>
</dbReference>
<feature type="repeat" description="ANK" evidence="3">
    <location>
        <begin position="1169"/>
        <end position="1201"/>
    </location>
</feature>
<reference evidence="6 7" key="2">
    <citation type="submission" date="2021-10" db="EMBL/GenBank/DDBJ databases">
        <authorList>
            <person name="Piombo E."/>
        </authorList>
    </citation>
    <scope>NUCLEOTIDE SEQUENCE [LARGE SCALE GENOMIC DNA]</scope>
</reference>
<evidence type="ECO:0000256" key="3">
    <source>
        <dbReference type="PROSITE-ProRule" id="PRU00023"/>
    </source>
</evidence>
<dbReference type="PANTHER" id="PTHR24123:SF33">
    <property type="entry name" value="PROTEIN HOS4"/>
    <property type="match status" value="1"/>
</dbReference>
<keyword evidence="4" id="KW-0175">Coiled coil</keyword>
<dbReference type="InterPro" id="IPR002110">
    <property type="entry name" value="Ankyrin_rpt"/>
</dbReference>
<dbReference type="SMART" id="SM00248">
    <property type="entry name" value="ANK"/>
    <property type="match status" value="18"/>
</dbReference>
<proteinExistence type="predicted"/>
<feature type="repeat" description="ANK" evidence="3">
    <location>
        <begin position="689"/>
        <end position="721"/>
    </location>
</feature>
<feature type="repeat" description="ANK" evidence="3">
    <location>
        <begin position="1037"/>
        <end position="1069"/>
    </location>
</feature>
<dbReference type="Gene3D" id="1.25.40.20">
    <property type="entry name" value="Ankyrin repeat-containing domain"/>
    <property type="match status" value="4"/>
</dbReference>
<dbReference type="InterPro" id="IPR036770">
    <property type="entry name" value="Ankyrin_rpt-contain_sf"/>
</dbReference>
<dbReference type="InterPro" id="IPR051165">
    <property type="entry name" value="Multifunctional_ANK_Repeat"/>
</dbReference>
<organism evidence="6 7">
    <name type="scientific">Clonostachys solani</name>
    <dbReference type="NCBI Taxonomy" id="160281"/>
    <lineage>
        <taxon>Eukaryota</taxon>
        <taxon>Fungi</taxon>
        <taxon>Dikarya</taxon>
        <taxon>Ascomycota</taxon>
        <taxon>Pezizomycotina</taxon>
        <taxon>Sordariomycetes</taxon>
        <taxon>Hypocreomycetidae</taxon>
        <taxon>Hypocreales</taxon>
        <taxon>Bionectriaceae</taxon>
        <taxon>Clonostachys</taxon>
    </lineage>
</organism>
<gene>
    <name evidence="6" type="ORF">CSOL1703_00016978</name>
</gene>
<dbReference type="Proteomes" id="UP000775872">
    <property type="component" value="Unassembled WGS sequence"/>
</dbReference>
<protein>
    <recommendedName>
        <fullName evidence="5">Heterokaryon incompatibility domain-containing protein</fullName>
    </recommendedName>
</protein>
<dbReference type="Pfam" id="PF13637">
    <property type="entry name" value="Ank_4"/>
    <property type="match status" value="1"/>
</dbReference>
<feature type="repeat" description="ANK" evidence="3">
    <location>
        <begin position="1296"/>
        <end position="1328"/>
    </location>
</feature>
<dbReference type="Pfam" id="PF12796">
    <property type="entry name" value="Ank_2"/>
    <property type="match status" value="5"/>
</dbReference>
<feature type="repeat" description="ANK" evidence="3">
    <location>
        <begin position="1070"/>
        <end position="1102"/>
    </location>
</feature>
<dbReference type="OrthoDB" id="194358at2759"/>
<feature type="repeat" description="ANK" evidence="3">
    <location>
        <begin position="906"/>
        <end position="938"/>
    </location>
</feature>
<dbReference type="PRINTS" id="PR01415">
    <property type="entry name" value="ANKYRIN"/>
</dbReference>
<keyword evidence="2 3" id="KW-0040">ANK repeat</keyword>
<feature type="repeat" description="ANK" evidence="3">
    <location>
        <begin position="1103"/>
        <end position="1135"/>
    </location>
</feature>
<feature type="repeat" description="ANK" evidence="3">
    <location>
        <begin position="873"/>
        <end position="905"/>
    </location>
</feature>
<dbReference type="EMBL" id="CABFOC020000053">
    <property type="protein sequence ID" value="CAH0055075.1"/>
    <property type="molecule type" value="Genomic_DNA"/>
</dbReference>
<feature type="domain" description="Heterokaryon incompatibility" evidence="5">
    <location>
        <begin position="21"/>
        <end position="111"/>
    </location>
</feature>
<dbReference type="PROSITE" id="PS50297">
    <property type="entry name" value="ANK_REP_REGION"/>
    <property type="match status" value="11"/>
</dbReference>
<dbReference type="PROSITE" id="PS50088">
    <property type="entry name" value="ANK_REPEAT"/>
    <property type="match status" value="11"/>
</dbReference>
<evidence type="ECO:0000256" key="2">
    <source>
        <dbReference type="ARBA" id="ARBA00023043"/>
    </source>
</evidence>